<gene>
    <name evidence="2" type="ORF">ACFYTF_11085</name>
</gene>
<reference evidence="2 3" key="1">
    <citation type="submission" date="2024-10" db="EMBL/GenBank/DDBJ databases">
        <title>The Natural Products Discovery Center: Release of the First 8490 Sequenced Strains for Exploring Actinobacteria Biosynthetic Diversity.</title>
        <authorList>
            <person name="Kalkreuter E."/>
            <person name="Kautsar S.A."/>
            <person name="Yang D."/>
            <person name="Bader C.D."/>
            <person name="Teijaro C.N."/>
            <person name="Fluegel L."/>
            <person name="Davis C.M."/>
            <person name="Simpson J.R."/>
            <person name="Lauterbach L."/>
            <person name="Steele A.D."/>
            <person name="Gui C."/>
            <person name="Meng S."/>
            <person name="Li G."/>
            <person name="Viehrig K."/>
            <person name="Ye F."/>
            <person name="Su P."/>
            <person name="Kiefer A.F."/>
            <person name="Nichols A."/>
            <person name="Cepeda A.J."/>
            <person name="Yan W."/>
            <person name="Fan B."/>
            <person name="Jiang Y."/>
            <person name="Adhikari A."/>
            <person name="Zheng C.-J."/>
            <person name="Schuster L."/>
            <person name="Cowan T.M."/>
            <person name="Smanski M.J."/>
            <person name="Chevrette M.G."/>
            <person name="De Carvalho L.P.S."/>
            <person name="Shen B."/>
        </authorList>
    </citation>
    <scope>NUCLEOTIDE SEQUENCE [LARGE SCALE GENOMIC DNA]</scope>
    <source>
        <strain evidence="2 3">NPDC004045</strain>
    </source>
</reference>
<comment type="caution">
    <text evidence="2">The sequence shown here is derived from an EMBL/GenBank/DDBJ whole genome shotgun (WGS) entry which is preliminary data.</text>
</comment>
<dbReference type="Proteomes" id="UP001601444">
    <property type="component" value="Unassembled WGS sequence"/>
</dbReference>
<proteinExistence type="predicted"/>
<feature type="transmembrane region" description="Helical" evidence="1">
    <location>
        <begin position="102"/>
        <end position="119"/>
    </location>
</feature>
<keyword evidence="1" id="KW-0472">Membrane</keyword>
<feature type="transmembrane region" description="Helical" evidence="1">
    <location>
        <begin position="75"/>
        <end position="95"/>
    </location>
</feature>
<sequence>MRISLWGGDGGLEVRMRFDQDRRRWLAIRIMLTILVLQGLVVGLWAVLAPHSWYTSFPGFGSRWVAVDGPYNQHLAADVGAFFLALAAVSAFALWRPVPASVRAAGLGWLVFGLPHLIYHATHHPHGLGGVGYAISLVGALALPALGLACVLVVPDRVPLPDPAPLRLRLPGRRRDTGRGTANARGR</sequence>
<evidence type="ECO:0000256" key="1">
    <source>
        <dbReference type="SAM" id="Phobius"/>
    </source>
</evidence>
<evidence type="ECO:0000313" key="2">
    <source>
        <dbReference type="EMBL" id="MFF0543366.1"/>
    </source>
</evidence>
<keyword evidence="3" id="KW-1185">Reference proteome</keyword>
<dbReference type="EMBL" id="JBIAMX010000005">
    <property type="protein sequence ID" value="MFF0543366.1"/>
    <property type="molecule type" value="Genomic_DNA"/>
</dbReference>
<organism evidence="2 3">
    <name type="scientific">Nocardia thailandica</name>
    <dbReference type="NCBI Taxonomy" id="257275"/>
    <lineage>
        <taxon>Bacteria</taxon>
        <taxon>Bacillati</taxon>
        <taxon>Actinomycetota</taxon>
        <taxon>Actinomycetes</taxon>
        <taxon>Mycobacteriales</taxon>
        <taxon>Nocardiaceae</taxon>
        <taxon>Nocardia</taxon>
    </lineage>
</organism>
<keyword evidence="1" id="KW-0812">Transmembrane</keyword>
<evidence type="ECO:0000313" key="3">
    <source>
        <dbReference type="Proteomes" id="UP001601444"/>
    </source>
</evidence>
<keyword evidence="1" id="KW-1133">Transmembrane helix</keyword>
<feature type="transmembrane region" description="Helical" evidence="1">
    <location>
        <begin position="131"/>
        <end position="154"/>
    </location>
</feature>
<dbReference type="RefSeq" id="WP_387700007.1">
    <property type="nucleotide sequence ID" value="NZ_JBIAMX010000005.1"/>
</dbReference>
<feature type="transmembrane region" description="Helical" evidence="1">
    <location>
        <begin position="26"/>
        <end position="48"/>
    </location>
</feature>
<name>A0ABW6PLV0_9NOCA</name>
<protein>
    <submittedName>
        <fullName evidence="2">Uncharacterized protein</fullName>
    </submittedName>
</protein>
<accession>A0ABW6PLV0</accession>